<evidence type="ECO:0000313" key="2">
    <source>
        <dbReference type="Proteomes" id="UP000254889"/>
    </source>
</evidence>
<keyword evidence="2" id="KW-1185">Reference proteome</keyword>
<proteinExistence type="predicted"/>
<name>A0A345ZR57_9HYPH</name>
<dbReference type="KEGG" id="ptaw:DW352_02055"/>
<sequence>MSTLTNKCPVCGDAMKRVPTDGRSVTFRCTACCVEVAKAPARDNQRRMLPVRERCGTRLPG</sequence>
<accession>A0A345ZR57</accession>
<reference evidence="1 2" key="1">
    <citation type="submission" date="2018-07" db="EMBL/GenBank/DDBJ databases">
        <authorList>
            <person name="Quirk P.G."/>
            <person name="Krulwich T.A."/>
        </authorList>
    </citation>
    <scope>NUCLEOTIDE SEQUENCE [LARGE SCALE GENOMIC DNA]</scope>
    <source>
        <strain evidence="1 2">CC-BB4</strain>
    </source>
</reference>
<protein>
    <submittedName>
        <fullName evidence="1">Uncharacterized protein</fullName>
    </submittedName>
</protein>
<dbReference type="AlphaFoldDB" id="A0A345ZR57"/>
<dbReference type="EMBL" id="CP031417">
    <property type="protein sequence ID" value="AXK79404.1"/>
    <property type="molecule type" value="Genomic_DNA"/>
</dbReference>
<evidence type="ECO:0000313" key="1">
    <source>
        <dbReference type="EMBL" id="AXK79404.1"/>
    </source>
</evidence>
<dbReference type="Proteomes" id="UP000254889">
    <property type="component" value="Chromosome"/>
</dbReference>
<organism evidence="1 2">
    <name type="scientific">Pseudolabrys taiwanensis</name>
    <dbReference type="NCBI Taxonomy" id="331696"/>
    <lineage>
        <taxon>Bacteria</taxon>
        <taxon>Pseudomonadati</taxon>
        <taxon>Pseudomonadota</taxon>
        <taxon>Alphaproteobacteria</taxon>
        <taxon>Hyphomicrobiales</taxon>
        <taxon>Xanthobacteraceae</taxon>
        <taxon>Pseudolabrys</taxon>
    </lineage>
</organism>
<gene>
    <name evidence="1" type="ORF">DW352_02055</name>
</gene>